<feature type="non-terminal residue" evidence="1">
    <location>
        <position position="1"/>
    </location>
</feature>
<dbReference type="SUPFAM" id="SSF103370">
    <property type="entry name" value="NinB"/>
    <property type="match status" value="1"/>
</dbReference>
<dbReference type="EMBL" id="RQXS01000110">
    <property type="protein sequence ID" value="RZN54109.1"/>
    <property type="molecule type" value="Genomic_DNA"/>
</dbReference>
<dbReference type="AlphaFoldDB" id="A0A8B3TEI7"/>
<evidence type="ECO:0000313" key="1">
    <source>
        <dbReference type="EMBL" id="RZN54030.1"/>
    </source>
</evidence>
<accession>A0A8B3TEI7</accession>
<organism evidence="1 3">
    <name type="scientific">Avibacterium paragallinarum</name>
    <name type="common">Haemophilus gallinarum</name>
    <dbReference type="NCBI Taxonomy" id="728"/>
    <lineage>
        <taxon>Bacteria</taxon>
        <taxon>Pseudomonadati</taxon>
        <taxon>Pseudomonadota</taxon>
        <taxon>Gammaproteobacteria</taxon>
        <taxon>Pasteurellales</taxon>
        <taxon>Pasteurellaceae</taxon>
        <taxon>Avibacterium</taxon>
    </lineage>
</organism>
<gene>
    <name evidence="2" type="ORF">EIG79_11985</name>
    <name evidence="1" type="ORF">EIG79_12195</name>
</gene>
<protein>
    <submittedName>
        <fullName evidence="1">Recombination protein NinB</fullName>
    </submittedName>
</protein>
<evidence type="ECO:0000313" key="2">
    <source>
        <dbReference type="EMBL" id="RZN54109.1"/>
    </source>
</evidence>
<dbReference type="Pfam" id="PF05772">
    <property type="entry name" value="NinB"/>
    <property type="match status" value="1"/>
</dbReference>
<dbReference type="InterPro" id="IPR008711">
    <property type="entry name" value="Recombinase_NinB"/>
</dbReference>
<comment type="caution">
    <text evidence="1">The sequence shown here is derived from an EMBL/GenBank/DDBJ whole genome shotgun (WGS) entry which is preliminary data.</text>
</comment>
<evidence type="ECO:0000313" key="3">
    <source>
        <dbReference type="Proteomes" id="UP000294229"/>
    </source>
</evidence>
<proteinExistence type="predicted"/>
<dbReference type="InterPro" id="IPR036619">
    <property type="entry name" value="NinB_sf"/>
</dbReference>
<dbReference type="EMBL" id="RQXS01000117">
    <property type="protein sequence ID" value="RZN54030.1"/>
    <property type="molecule type" value="Genomic_DNA"/>
</dbReference>
<sequence>AEMGVKRLASLIDYVDAWAAEQGVRFSDKQGFYGY</sequence>
<reference evidence="1 3" key="1">
    <citation type="submission" date="2018-11" db="EMBL/GenBank/DDBJ databases">
        <title>Sequencing Av. paragallinarum serogroups.</title>
        <authorList>
            <person name="Hellmuth J.E."/>
            <person name="Boucher C.E."/>
            <person name="Cason E.D."/>
        </authorList>
    </citation>
    <scope>NUCLEOTIDE SEQUENCE [LARGE SCALE GENOMIC DNA]</scope>
    <source>
        <strain evidence="1 3">SA-3</strain>
    </source>
</reference>
<name>A0A8B3TEI7_AVIPA</name>
<dbReference type="Gene3D" id="1.10.3790.10">
    <property type="entry name" value="NinB"/>
    <property type="match status" value="1"/>
</dbReference>
<dbReference type="Proteomes" id="UP000294229">
    <property type="component" value="Unassembled WGS sequence"/>
</dbReference>